<name>A0A9K3D4M7_9EUKA</name>
<feature type="region of interest" description="Disordered" evidence="1">
    <location>
        <begin position="617"/>
        <end position="719"/>
    </location>
</feature>
<accession>A0A9K3D4M7</accession>
<feature type="non-terminal residue" evidence="2">
    <location>
        <position position="1"/>
    </location>
</feature>
<feature type="region of interest" description="Disordered" evidence="1">
    <location>
        <begin position="334"/>
        <end position="581"/>
    </location>
</feature>
<feature type="compositionally biased region" description="Low complexity" evidence="1">
    <location>
        <begin position="693"/>
        <end position="710"/>
    </location>
</feature>
<keyword evidence="3" id="KW-1185">Reference proteome</keyword>
<protein>
    <submittedName>
        <fullName evidence="2">Uncharacterized protein</fullName>
    </submittedName>
</protein>
<organism evidence="2 3">
    <name type="scientific">Kipferlia bialata</name>
    <dbReference type="NCBI Taxonomy" id="797122"/>
    <lineage>
        <taxon>Eukaryota</taxon>
        <taxon>Metamonada</taxon>
        <taxon>Carpediemonas-like organisms</taxon>
        <taxon>Kipferlia</taxon>
    </lineage>
</organism>
<feature type="compositionally biased region" description="Low complexity" evidence="1">
    <location>
        <begin position="617"/>
        <end position="627"/>
    </location>
</feature>
<evidence type="ECO:0000313" key="3">
    <source>
        <dbReference type="Proteomes" id="UP000265618"/>
    </source>
</evidence>
<feature type="compositionally biased region" description="Basic and acidic residues" evidence="1">
    <location>
        <begin position="478"/>
        <end position="494"/>
    </location>
</feature>
<gene>
    <name evidence="2" type="ORF">KIPB_009665</name>
</gene>
<sequence length="779" mass="82272">VAYPWLVLGDTLKYMSGGMPRDVQGMAALLNMVGTEQCDAAMTNVLQLYQGAGKLDPYTKDVAGKGFSNAVHATTVILHFLGPLCLYFPLLDPHAYGQSQRDREKRRERERTERHSAVAEERVIIGSSRRVQAVSGPGLSPSVMEKAWGQGAQGGVLSQLDRVMMSFPNDTTDQTLPITDIGGVEAEEGEGKGEGEVAGKGQGSIGLADDGHYRQVITGGRGQGDLASGLPRGARDAVEAHTAKSQAAEVVQEPLPALLRPQVSGSGQKSLAPVAPTNSLAAGAVDGSPPKGMGFAGGVQSIDIQYAEPPRSYGRHLDQNFGWQEASSVVHLPELKETKGRGRGRGPRGINRMLTNTPVVGGNIPYAHPPSRRGTGGKGVGSRQKRKRFKKGRRQRGKRKARSRRNAKRGASSAKGAEEEAGSHALAFTGDLYSFGHPNDTDPTPTGPMPDGHGESPEPWEFITSGAPPPSSSAVRRAPSERDTPSGHTSDEGHGGVSREGSTRPLSVSQSRAPPHPSLSTFQAHHRAQKKGHVTGALVSPTAPRSVLHPKPPSDPNSSVSAGGISVRHQPVEGVTRHGRRHIRILHPVNPTRPAEVVPLTHWSTSLTVTEQASALQQSMQQQQSAAKGTHSKAVYHHPSAPTTHNLPSPPPPGSLMSPIHLRRSVYGGSQSQENAPPPASPLVFSPPPLPLTPTHGVAPQRTPAPRAPAGNGRGYTGGQVVGDSMVAARQRRYRHATLPSNKLAAGDRHLSVAVPQAVSVQGSGMDALVSILTQRVEG</sequence>
<dbReference type="AlphaFoldDB" id="A0A9K3D4M7"/>
<feature type="region of interest" description="Disordered" evidence="1">
    <location>
        <begin position="97"/>
        <end position="117"/>
    </location>
</feature>
<feature type="compositionally biased region" description="Polar residues" evidence="1">
    <location>
        <begin position="504"/>
        <end position="523"/>
    </location>
</feature>
<feature type="compositionally biased region" description="Basic residues" evidence="1">
    <location>
        <begin position="383"/>
        <end position="408"/>
    </location>
</feature>
<feature type="compositionally biased region" description="Basic and acidic residues" evidence="1">
    <location>
        <begin position="100"/>
        <end position="117"/>
    </location>
</feature>
<proteinExistence type="predicted"/>
<dbReference type="EMBL" id="BDIP01003353">
    <property type="protein sequence ID" value="GIQ87595.1"/>
    <property type="molecule type" value="Genomic_DNA"/>
</dbReference>
<comment type="caution">
    <text evidence="2">The sequence shown here is derived from an EMBL/GenBank/DDBJ whole genome shotgun (WGS) entry which is preliminary data.</text>
</comment>
<dbReference type="Proteomes" id="UP000265618">
    <property type="component" value="Unassembled WGS sequence"/>
</dbReference>
<evidence type="ECO:0000256" key="1">
    <source>
        <dbReference type="SAM" id="MobiDB-lite"/>
    </source>
</evidence>
<feature type="compositionally biased region" description="Basic residues" evidence="1">
    <location>
        <begin position="524"/>
        <end position="533"/>
    </location>
</feature>
<reference evidence="2 3" key="1">
    <citation type="journal article" date="2018" name="PLoS ONE">
        <title>The draft genome of Kipferlia bialata reveals reductive genome evolution in fornicate parasites.</title>
        <authorList>
            <person name="Tanifuji G."/>
            <person name="Takabayashi S."/>
            <person name="Kume K."/>
            <person name="Takagi M."/>
            <person name="Nakayama T."/>
            <person name="Kamikawa R."/>
            <person name="Inagaki Y."/>
            <person name="Hashimoto T."/>
        </authorList>
    </citation>
    <scope>NUCLEOTIDE SEQUENCE [LARGE SCALE GENOMIC DNA]</scope>
    <source>
        <strain evidence="2">NY0173</strain>
    </source>
</reference>
<feature type="compositionally biased region" description="Pro residues" evidence="1">
    <location>
        <begin position="676"/>
        <end position="692"/>
    </location>
</feature>
<evidence type="ECO:0000313" key="2">
    <source>
        <dbReference type="EMBL" id="GIQ87595.1"/>
    </source>
</evidence>